<dbReference type="EMBL" id="AWVQ01000244">
    <property type="protein sequence ID" value="ERK71658.1"/>
    <property type="molecule type" value="Genomic_DNA"/>
</dbReference>
<feature type="region of interest" description="Disordered" evidence="1">
    <location>
        <begin position="26"/>
        <end position="181"/>
    </location>
</feature>
<evidence type="ECO:0000256" key="1">
    <source>
        <dbReference type="SAM" id="MobiDB-lite"/>
    </source>
</evidence>
<protein>
    <submittedName>
        <fullName evidence="2">Uncharacterized protein</fullName>
    </submittedName>
</protein>
<evidence type="ECO:0000313" key="2">
    <source>
        <dbReference type="EMBL" id="ERK71658.1"/>
    </source>
</evidence>
<accession>U2T2E9</accession>
<proteinExistence type="predicted"/>
<name>U2T2E9_LEIAQ</name>
<organism evidence="2 3">
    <name type="scientific">Leifsonia aquatica ATCC 14665</name>
    <dbReference type="NCBI Taxonomy" id="1358026"/>
    <lineage>
        <taxon>Bacteria</taxon>
        <taxon>Bacillati</taxon>
        <taxon>Actinomycetota</taxon>
        <taxon>Actinomycetes</taxon>
        <taxon>Micrococcales</taxon>
        <taxon>Microbacteriaceae</taxon>
        <taxon>Leifsonia</taxon>
    </lineage>
</organism>
<gene>
    <name evidence="2" type="ORF">N136_01981</name>
</gene>
<feature type="compositionally biased region" description="Low complexity" evidence="1">
    <location>
        <begin position="49"/>
        <end position="75"/>
    </location>
</feature>
<comment type="caution">
    <text evidence="2">The sequence shown here is derived from an EMBL/GenBank/DDBJ whole genome shotgun (WGS) entry which is preliminary data.</text>
</comment>
<dbReference type="Proteomes" id="UP000016605">
    <property type="component" value="Unassembled WGS sequence"/>
</dbReference>
<dbReference type="AlphaFoldDB" id="U2T2E9"/>
<feature type="compositionally biased region" description="Basic and acidic residues" evidence="1">
    <location>
        <begin position="76"/>
        <end position="91"/>
    </location>
</feature>
<feature type="compositionally biased region" description="Low complexity" evidence="1">
    <location>
        <begin position="130"/>
        <end position="141"/>
    </location>
</feature>
<evidence type="ECO:0000313" key="3">
    <source>
        <dbReference type="Proteomes" id="UP000016605"/>
    </source>
</evidence>
<reference evidence="2 3" key="1">
    <citation type="submission" date="2013-08" db="EMBL/GenBank/DDBJ databases">
        <authorList>
            <person name="Weinstock G."/>
            <person name="Sodergren E."/>
            <person name="Wylie T."/>
            <person name="Fulton L."/>
            <person name="Fulton R."/>
            <person name="Fronick C."/>
            <person name="O'Laughlin M."/>
            <person name="Godfrey J."/>
            <person name="Miner T."/>
            <person name="Herter B."/>
            <person name="Appelbaum E."/>
            <person name="Cordes M."/>
            <person name="Lek S."/>
            <person name="Wollam A."/>
            <person name="Pepin K.H."/>
            <person name="Palsikar V.B."/>
            <person name="Mitreva M."/>
            <person name="Wilson R.K."/>
        </authorList>
    </citation>
    <scope>NUCLEOTIDE SEQUENCE [LARGE SCALE GENOMIC DNA]</scope>
    <source>
        <strain evidence="2 3">ATCC 14665</strain>
    </source>
</reference>
<feature type="compositionally biased region" description="Low complexity" evidence="1">
    <location>
        <begin position="161"/>
        <end position="178"/>
    </location>
</feature>
<sequence>MHTSAIAITRTARQVTGSVPVAVTDGARSTAKPGASSAQLDRKPAGHEVGVATAPGPGAGARSAITPAARRAAPRGSEKASTRSSRVDHAATESAHAAANQTHTGGSLVGPRRPRTAVVTIPARRHAARTESSTSGSGSERFAVSGPTTSRTMAGTKRARPAATRVSSRPAPAASAAAGTEYATTGRMTSIAGTAAVSTPSP</sequence>
<dbReference type="HOGENOM" id="CLU_1353232_0_0_11"/>